<dbReference type="Proteomes" id="UP000504606">
    <property type="component" value="Unplaced"/>
</dbReference>
<sequence>MELLPDDVLLEVLGHVDVEDLFSCRLVCKRLGGLAVHPDAWRRRTLHPRDPVLCPVVRLAPCLSSLPLLLPSEGCHWPYRIGCAVEELVLHVERSAGAVHAALLIERQLALGRLKRLRVIILSTEFVDEQLDETDARVLFETLASATASGLECLTVCSDVANAQNVRLPATCTLGAVPSTMRALTCTHFPRMEPLFDLVLSSHAATLESVAHITADMTSAVGLLAGLPRLRKLSCELHPGLDALVACKALTDLTVMVEREDAQPAGAVRLLGQACQLRKVALVHGERPSCVAAVEELLLALASPARPAAETLEVTHTSRTPWTPSPVSVRAEPLLGALSRLPALRELTLDWESDQLLRGVRPGTTPALMSLDLRTQRGDTCGHGWVHNEDFMAFMLANPSLHVRVANWECDCEFCEDPDCHHQLQCDLWDHEGAYFYSHPEDQCPWQHEDDHDDGIWVRIPLDS</sequence>
<name>A0A9C6U5A8_FRAOC</name>
<evidence type="ECO:0000313" key="4">
    <source>
        <dbReference type="RefSeq" id="XP_052121394.1"/>
    </source>
</evidence>
<dbReference type="Pfam" id="PF12937">
    <property type="entry name" value="F-box-like"/>
    <property type="match status" value="1"/>
</dbReference>
<dbReference type="InterPro" id="IPR001810">
    <property type="entry name" value="F-box_dom"/>
</dbReference>
<feature type="domain" description="F-box" evidence="1">
    <location>
        <begin position="1"/>
        <end position="44"/>
    </location>
</feature>
<accession>A0A9C6U5A8</accession>
<dbReference type="InterPro" id="IPR036047">
    <property type="entry name" value="F-box-like_dom_sf"/>
</dbReference>
<dbReference type="RefSeq" id="XP_052121393.1">
    <property type="nucleotide sequence ID" value="XM_052265433.1"/>
</dbReference>
<keyword evidence="2" id="KW-1185">Reference proteome</keyword>
<proteinExistence type="predicted"/>
<evidence type="ECO:0000313" key="2">
    <source>
        <dbReference type="Proteomes" id="UP000504606"/>
    </source>
</evidence>
<dbReference type="SMART" id="SM00256">
    <property type="entry name" value="FBOX"/>
    <property type="match status" value="1"/>
</dbReference>
<dbReference type="SUPFAM" id="SSF81383">
    <property type="entry name" value="F-box domain"/>
    <property type="match status" value="1"/>
</dbReference>
<dbReference type="GeneID" id="127749021"/>
<dbReference type="RefSeq" id="XP_052121394.1">
    <property type="nucleotide sequence ID" value="XM_052265434.1"/>
</dbReference>
<gene>
    <name evidence="3 4" type="primary">LOC127749021</name>
</gene>
<dbReference type="KEGG" id="foc:127749021"/>
<evidence type="ECO:0000313" key="3">
    <source>
        <dbReference type="RefSeq" id="XP_052121393.1"/>
    </source>
</evidence>
<evidence type="ECO:0000259" key="1">
    <source>
        <dbReference type="PROSITE" id="PS50181"/>
    </source>
</evidence>
<dbReference type="PROSITE" id="PS50181">
    <property type="entry name" value="FBOX"/>
    <property type="match status" value="1"/>
</dbReference>
<reference evidence="3 4" key="1">
    <citation type="submission" date="2025-04" db="UniProtKB">
        <authorList>
            <consortium name="RefSeq"/>
        </authorList>
    </citation>
    <scope>IDENTIFICATION</scope>
    <source>
        <tissue evidence="3 4">Whole organism</tissue>
    </source>
</reference>
<dbReference type="Gene3D" id="1.20.1280.50">
    <property type="match status" value="1"/>
</dbReference>
<protein>
    <submittedName>
        <fullName evidence="3 4">Uncharacterized protein LOC127749021 isoform X1</fullName>
    </submittedName>
</protein>
<dbReference type="AlphaFoldDB" id="A0A9C6U5A8"/>
<organism evidence="2 4">
    <name type="scientific">Frankliniella occidentalis</name>
    <name type="common">Western flower thrips</name>
    <name type="synonym">Euthrips occidentalis</name>
    <dbReference type="NCBI Taxonomy" id="133901"/>
    <lineage>
        <taxon>Eukaryota</taxon>
        <taxon>Metazoa</taxon>
        <taxon>Ecdysozoa</taxon>
        <taxon>Arthropoda</taxon>
        <taxon>Hexapoda</taxon>
        <taxon>Insecta</taxon>
        <taxon>Pterygota</taxon>
        <taxon>Neoptera</taxon>
        <taxon>Paraneoptera</taxon>
        <taxon>Thysanoptera</taxon>
        <taxon>Terebrantia</taxon>
        <taxon>Thripoidea</taxon>
        <taxon>Thripidae</taxon>
        <taxon>Frankliniella</taxon>
    </lineage>
</organism>